<evidence type="ECO:0000256" key="6">
    <source>
        <dbReference type="RuleBase" id="RU000382"/>
    </source>
</evidence>
<dbReference type="InterPro" id="IPR015421">
    <property type="entry name" value="PyrdxlP-dep_Trfase_major"/>
</dbReference>
<keyword evidence="8" id="KW-0808">Transferase</keyword>
<dbReference type="InterPro" id="IPR021115">
    <property type="entry name" value="Pyridoxal-P_BS"/>
</dbReference>
<dbReference type="EMBL" id="LCTV02000004">
    <property type="protein sequence ID" value="PRQ75620.1"/>
    <property type="molecule type" value="Genomic_DNA"/>
</dbReference>
<dbReference type="GO" id="GO:0019752">
    <property type="term" value="P:carboxylic acid metabolic process"/>
    <property type="evidence" value="ECO:0007669"/>
    <property type="project" value="InterPro"/>
</dbReference>
<dbReference type="GO" id="GO:0016740">
    <property type="term" value="F:transferase activity"/>
    <property type="evidence" value="ECO:0007669"/>
    <property type="project" value="UniProtKB-KW"/>
</dbReference>
<comment type="cofactor">
    <cofactor evidence="1 5 6">
        <name>pyridoxal 5'-phosphate</name>
        <dbReference type="ChEBI" id="CHEBI:597326"/>
    </cofactor>
</comment>
<evidence type="ECO:0000256" key="5">
    <source>
        <dbReference type="PIRSR" id="PIRSR602129-50"/>
    </source>
</evidence>
<dbReference type="Proteomes" id="UP000239560">
    <property type="component" value="Unassembled WGS sequence"/>
</dbReference>
<feature type="modified residue" description="N6-(pyridoxal phosphate)lysine" evidence="5">
    <location>
        <position position="327"/>
    </location>
</feature>
<evidence type="ECO:0000313" key="8">
    <source>
        <dbReference type="EMBL" id="PRQ75620.1"/>
    </source>
</evidence>
<keyword evidence="4 6" id="KW-0456">Lyase</keyword>
<gene>
    <name evidence="7" type="primary">FGENESH: predicted gene_4.151</name>
    <name evidence="8" type="ORF">AAT19DRAFT_13677</name>
    <name evidence="7" type="ORF">BN2166_0023750</name>
</gene>
<dbReference type="PROSITE" id="PS00392">
    <property type="entry name" value="DDC_GAD_HDC_YDC"/>
    <property type="match status" value="1"/>
</dbReference>
<dbReference type="InterPro" id="IPR010977">
    <property type="entry name" value="Aromatic_deC"/>
</dbReference>
<organism evidence="7 9">
    <name type="scientific">Rhodotorula toruloides</name>
    <name type="common">Yeast</name>
    <name type="synonym">Rhodosporidium toruloides</name>
    <dbReference type="NCBI Taxonomy" id="5286"/>
    <lineage>
        <taxon>Eukaryota</taxon>
        <taxon>Fungi</taxon>
        <taxon>Dikarya</taxon>
        <taxon>Basidiomycota</taxon>
        <taxon>Pucciniomycotina</taxon>
        <taxon>Microbotryomycetes</taxon>
        <taxon>Sporidiobolales</taxon>
        <taxon>Sporidiobolaceae</taxon>
        <taxon>Rhodotorula</taxon>
    </lineage>
</organism>
<proteinExistence type="inferred from homology"/>
<reference evidence="8 10" key="2">
    <citation type="journal article" date="2018" name="Elife">
        <title>Functional genomics of lipid metabolism in the oleaginous yeast Rhodosporidium toruloides.</title>
        <authorList>
            <person name="Coradetti S.T."/>
            <person name="Pinel D."/>
            <person name="Geiselman G."/>
            <person name="Ito M."/>
            <person name="Mondo S."/>
            <person name="Reilly M.C."/>
            <person name="Cheng Y.F."/>
            <person name="Bauer S."/>
            <person name="Grigoriev I."/>
            <person name="Gladden J.M."/>
            <person name="Simmons B.A."/>
            <person name="Brem R."/>
            <person name="Arkin A.P."/>
            <person name="Skerker J.M."/>
        </authorList>
    </citation>
    <scope>NUCLEOTIDE SEQUENCE [LARGE SCALE GENOMIC DNA]</scope>
    <source>
        <strain evidence="8 10">NBRC 0880</strain>
    </source>
</reference>
<name>A0A0K3C9S5_RHOTO</name>
<dbReference type="AlphaFoldDB" id="A0A0K3C9S5"/>
<keyword evidence="3 5" id="KW-0663">Pyridoxal phosphate</keyword>
<evidence type="ECO:0000313" key="7">
    <source>
        <dbReference type="EMBL" id="CTR06514.1"/>
    </source>
</evidence>
<dbReference type="InterPro" id="IPR015424">
    <property type="entry name" value="PyrdxlP-dep_Trfase"/>
</dbReference>
<evidence type="ECO:0000256" key="4">
    <source>
        <dbReference type="ARBA" id="ARBA00023239"/>
    </source>
</evidence>
<dbReference type="Gene3D" id="3.40.640.10">
    <property type="entry name" value="Type I PLP-dependent aspartate aminotransferase-like (Major domain)"/>
    <property type="match status" value="1"/>
</dbReference>
<evidence type="ECO:0000313" key="9">
    <source>
        <dbReference type="Proteomes" id="UP000199069"/>
    </source>
</evidence>
<dbReference type="GO" id="GO:0005737">
    <property type="term" value="C:cytoplasm"/>
    <property type="evidence" value="ECO:0007669"/>
    <property type="project" value="TreeGrafter"/>
</dbReference>
<dbReference type="Proteomes" id="UP000199069">
    <property type="component" value="Unassembled WGS sequence"/>
</dbReference>
<dbReference type="GO" id="GO:0030170">
    <property type="term" value="F:pyridoxal phosphate binding"/>
    <property type="evidence" value="ECO:0007669"/>
    <property type="project" value="InterPro"/>
</dbReference>
<accession>A0A0K3C9S5</accession>
<evidence type="ECO:0000313" key="10">
    <source>
        <dbReference type="Proteomes" id="UP000239560"/>
    </source>
</evidence>
<dbReference type="OrthoDB" id="2161780at2759"/>
<evidence type="ECO:0000256" key="3">
    <source>
        <dbReference type="ARBA" id="ARBA00022898"/>
    </source>
</evidence>
<dbReference type="InterPro" id="IPR002129">
    <property type="entry name" value="PyrdxlP-dep_de-COase"/>
</dbReference>
<reference evidence="7 9" key="1">
    <citation type="submission" date="2015-07" db="EMBL/GenBank/DDBJ databases">
        <authorList>
            <person name="Cajimat M.N.B."/>
            <person name="Milazzo M.L."/>
            <person name="Fulhorst C.F."/>
        </authorList>
    </citation>
    <scope>NUCLEOTIDE SEQUENCE [LARGE SCALE GENOMIC DNA]</scope>
    <source>
        <strain evidence="7">Single colony</strain>
    </source>
</reference>
<dbReference type="OMA" id="SWATDAH"/>
<dbReference type="InterPro" id="IPR015422">
    <property type="entry name" value="PyrdxlP-dep_Trfase_small"/>
</dbReference>
<dbReference type="EMBL" id="CWKI01000004">
    <property type="protein sequence ID" value="CTR06514.1"/>
    <property type="molecule type" value="Genomic_DNA"/>
</dbReference>
<keyword evidence="9" id="KW-1185">Reference proteome</keyword>
<sequence length="563" mass="60915">MDPLTPSPAGIEAERLSYDRPTHRTQLARVHEHLSQRIDDLASLPAHATKDAIERGLGKSERELPAQGRGLEGTATTTHLLEDIVPGLMPGQAGPRCFGLVIGGVTPAAQIADQLVGAYDPCVQVHWPESTLSVAIEARTLSYLLQLLSLPSSAFTQNTLTTGATASNVLGLALGRDFSIASIKSAQGHPGWSVSEDGMGGVEVDVFVVDAHASVRKAAALTGLGRKSVVECGREGESGLFDLGVLEERLRRNWEVGRGSIVSVSFGEVNTGYISPQTPSLRTLCNTYHTWLHLDAAFSAFATLSPLFAHYTPHLALADSITSDAHKWLNVGYDCGLFFSRRRRVTAGEGGGEVGLWEVTGPGKAGGPAYLAPTAASKKESEGEVDYPLIEESKGLPSPLFMGIENSRRFRALPLYASLISLGSSGYTSLIQRNILFAHRLSSFLSSHPGYKLLTPPSAPLTLESVEEDPWAYRTSNILLFALSLDPQHTPTRFLSHPDPNALLLTDLNKNGRTFWTGTVWRGERAVRCAVSNWMTGWEWEEGEGEGRELEEVKEVLEGVVRM</sequence>
<dbReference type="GO" id="GO:0016831">
    <property type="term" value="F:carboxy-lyase activity"/>
    <property type="evidence" value="ECO:0007669"/>
    <property type="project" value="InterPro"/>
</dbReference>
<dbReference type="PANTHER" id="PTHR11999">
    <property type="entry name" value="GROUP II PYRIDOXAL-5-PHOSPHATE DECARBOXYLASE"/>
    <property type="match status" value="1"/>
</dbReference>
<evidence type="ECO:0000256" key="2">
    <source>
        <dbReference type="ARBA" id="ARBA00009533"/>
    </source>
</evidence>
<comment type="similarity">
    <text evidence="2 6">Belongs to the group II decarboxylase family.</text>
</comment>
<evidence type="ECO:0000256" key="1">
    <source>
        <dbReference type="ARBA" id="ARBA00001933"/>
    </source>
</evidence>
<protein>
    <submittedName>
        <fullName evidence="8">Pyridoxal phosphate-dependent transferase</fullName>
    </submittedName>
</protein>
<dbReference type="Pfam" id="PF00282">
    <property type="entry name" value="Pyridoxal_deC"/>
    <property type="match status" value="1"/>
</dbReference>
<dbReference type="SUPFAM" id="SSF53383">
    <property type="entry name" value="PLP-dependent transferases"/>
    <property type="match status" value="1"/>
</dbReference>
<dbReference type="STRING" id="5286.A0A0K3C9S5"/>
<dbReference type="Gene3D" id="3.90.1150.10">
    <property type="entry name" value="Aspartate Aminotransferase, domain 1"/>
    <property type="match status" value="1"/>
</dbReference>
<dbReference type="PANTHER" id="PTHR11999:SF165">
    <property type="entry name" value="DECARBOXYLASE, PUTATIVE (AFU_ORTHOLOGUE AFUA_2G04980)-RELATED"/>
    <property type="match status" value="1"/>
</dbReference>